<reference evidence="3 4" key="1">
    <citation type="submission" date="2023-11" db="EMBL/GenBank/DDBJ databases">
        <title>Scandinavium wanjuensis sp. nov., isolated from lettuce South Korea.</title>
        <authorList>
            <person name="Park J."/>
            <person name="Park S."/>
            <person name="Oh K.K."/>
            <person name="Cho G.S."/>
            <person name="Franz C.M.A.P."/>
        </authorList>
    </citation>
    <scope>NUCLEOTIDE SEQUENCE [LARGE SCALE GENOMIC DNA]</scope>
    <source>
        <strain evidence="3 4">V105_6</strain>
    </source>
</reference>
<evidence type="ECO:0000313" key="4">
    <source>
        <dbReference type="Proteomes" id="UP001275664"/>
    </source>
</evidence>
<dbReference type="Gene3D" id="1.10.10.10">
    <property type="entry name" value="Winged helix-like DNA-binding domain superfamily/Winged helix DNA-binding domain"/>
    <property type="match status" value="1"/>
</dbReference>
<dbReference type="InterPro" id="IPR016032">
    <property type="entry name" value="Sig_transdc_resp-reg_C-effctor"/>
</dbReference>
<gene>
    <name evidence="3" type="ORF">SIK69_12295</name>
</gene>
<evidence type="ECO:0000313" key="3">
    <source>
        <dbReference type="EMBL" id="MDX6040966.1"/>
    </source>
</evidence>
<protein>
    <submittedName>
        <fullName evidence="3">LuxR C-terminal-related transcriptional regulator</fullName>
    </submittedName>
</protein>
<dbReference type="SUPFAM" id="SSF46894">
    <property type="entry name" value="C-terminal effector domain of the bipartite response regulators"/>
    <property type="match status" value="1"/>
</dbReference>
<accession>A0ABU4QNT8</accession>
<evidence type="ECO:0000259" key="2">
    <source>
        <dbReference type="PROSITE" id="PS50043"/>
    </source>
</evidence>
<dbReference type="PROSITE" id="PS00622">
    <property type="entry name" value="HTH_LUXR_1"/>
    <property type="match status" value="1"/>
</dbReference>
<keyword evidence="4" id="KW-1185">Reference proteome</keyword>
<dbReference type="Proteomes" id="UP001275664">
    <property type="component" value="Unassembled WGS sequence"/>
</dbReference>
<dbReference type="RefSeq" id="WP_319786185.1">
    <property type="nucleotide sequence ID" value="NZ_JAWXRD010000030.1"/>
</dbReference>
<organism evidence="3 4">
    <name type="scientific">Scandinavium lactucae</name>
    <dbReference type="NCBI Taxonomy" id="3095028"/>
    <lineage>
        <taxon>Bacteria</taxon>
        <taxon>Pseudomonadati</taxon>
        <taxon>Pseudomonadota</taxon>
        <taxon>Gammaproteobacteria</taxon>
        <taxon>Enterobacterales</taxon>
        <taxon>Enterobacteriaceae</taxon>
        <taxon>Scandinavium</taxon>
    </lineage>
</organism>
<sequence>MLLENLTTEATPFKKVIYSDDIKRISRADLSRSKAIVVDYGQTNIKVLNELLEIKKNHENSYFILITRDACYESTIENILINTIASYTIDCKSSVRKLSACLMHFALEDQQVTIFKNIRWHHIEQQQRLTRMEAMLLPYIVSGKKNKEITRYLDITGKTVSHHRRNIYRKFSVTNLTGLYKKLDHCIGLWEGGIIAKIDYG</sequence>
<dbReference type="EMBL" id="JAWXRD010000030">
    <property type="protein sequence ID" value="MDX6040966.1"/>
    <property type="molecule type" value="Genomic_DNA"/>
</dbReference>
<keyword evidence="1" id="KW-0238">DNA-binding</keyword>
<dbReference type="SMART" id="SM00421">
    <property type="entry name" value="HTH_LUXR"/>
    <property type="match status" value="1"/>
</dbReference>
<name>A0ABU4QNT8_9ENTR</name>
<dbReference type="PRINTS" id="PR00038">
    <property type="entry name" value="HTHLUXR"/>
</dbReference>
<dbReference type="Pfam" id="PF00196">
    <property type="entry name" value="GerE"/>
    <property type="match status" value="1"/>
</dbReference>
<dbReference type="PROSITE" id="PS50043">
    <property type="entry name" value="HTH_LUXR_2"/>
    <property type="match status" value="1"/>
</dbReference>
<dbReference type="InterPro" id="IPR036388">
    <property type="entry name" value="WH-like_DNA-bd_sf"/>
</dbReference>
<feature type="domain" description="HTH luxR-type" evidence="2">
    <location>
        <begin position="122"/>
        <end position="187"/>
    </location>
</feature>
<evidence type="ECO:0000256" key="1">
    <source>
        <dbReference type="ARBA" id="ARBA00023125"/>
    </source>
</evidence>
<dbReference type="InterPro" id="IPR000792">
    <property type="entry name" value="Tscrpt_reg_LuxR_C"/>
</dbReference>
<comment type="caution">
    <text evidence="3">The sequence shown here is derived from an EMBL/GenBank/DDBJ whole genome shotgun (WGS) entry which is preliminary data.</text>
</comment>
<proteinExistence type="predicted"/>
<dbReference type="CDD" id="cd06170">
    <property type="entry name" value="LuxR_C_like"/>
    <property type="match status" value="1"/>
</dbReference>